<evidence type="ECO:0000313" key="3">
    <source>
        <dbReference type="Proteomes" id="UP000253868"/>
    </source>
</evidence>
<dbReference type="Proteomes" id="UP000253868">
    <property type="component" value="Chromosome"/>
</dbReference>
<evidence type="ECO:0000313" key="2">
    <source>
        <dbReference type="EMBL" id="AXG79043.1"/>
    </source>
</evidence>
<keyword evidence="3" id="KW-1185">Reference proteome</keyword>
<dbReference type="AlphaFoldDB" id="A0A345HQR9"/>
<sequence length="213" mass="22317">MAVVGVAEHFGDGSDPLHFFPADAPGRRVIDGAPDQFGRSGGRPPAQGLEEAFRAVDMRGLRAVACVRQHDLDRVRCAMASMVLLDCQGSSGLSTDTVLGKPSSSRVSARPVLSLRISVMRSGTGARGVSPESHRRVRLSSGLTPFTPRRPALAVTAAASSALESPERVSQYSSRSLGRRSIGGLPMGRLQTLSNSPAYEPSCAAEAASSFSP</sequence>
<dbReference type="KEGG" id="spad:DVK44_16605"/>
<feature type="compositionally biased region" description="Low complexity" evidence="1">
    <location>
        <begin position="173"/>
        <end position="184"/>
    </location>
</feature>
<accession>A0A345HQR9</accession>
<proteinExistence type="predicted"/>
<organism evidence="2 3">
    <name type="scientific">Streptomyces paludis</name>
    <dbReference type="NCBI Taxonomy" id="2282738"/>
    <lineage>
        <taxon>Bacteria</taxon>
        <taxon>Bacillati</taxon>
        <taxon>Actinomycetota</taxon>
        <taxon>Actinomycetes</taxon>
        <taxon>Kitasatosporales</taxon>
        <taxon>Streptomycetaceae</taxon>
        <taxon>Streptomyces</taxon>
    </lineage>
</organism>
<reference evidence="3" key="1">
    <citation type="submission" date="2018-07" db="EMBL/GenBank/DDBJ databases">
        <authorList>
            <person name="Zhao J."/>
        </authorList>
    </citation>
    <scope>NUCLEOTIDE SEQUENCE [LARGE SCALE GENOMIC DNA]</scope>
    <source>
        <strain evidence="3">GSSD-12</strain>
    </source>
</reference>
<protein>
    <submittedName>
        <fullName evidence="2">Uncharacterized protein</fullName>
    </submittedName>
</protein>
<feature type="region of interest" description="Disordered" evidence="1">
    <location>
        <begin position="124"/>
        <end position="143"/>
    </location>
</feature>
<dbReference type="EMBL" id="CP031194">
    <property type="protein sequence ID" value="AXG79043.1"/>
    <property type="molecule type" value="Genomic_DNA"/>
</dbReference>
<gene>
    <name evidence="2" type="ORF">DVK44_16605</name>
</gene>
<evidence type="ECO:0000256" key="1">
    <source>
        <dbReference type="SAM" id="MobiDB-lite"/>
    </source>
</evidence>
<name>A0A345HQR9_9ACTN</name>
<feature type="region of interest" description="Disordered" evidence="1">
    <location>
        <begin position="165"/>
        <end position="213"/>
    </location>
</feature>